<feature type="domain" description="DUF4426" evidence="2">
    <location>
        <begin position="28"/>
        <end position="142"/>
    </location>
</feature>
<name>A0A8J2XNX1_9GAMM</name>
<proteinExistence type="predicted"/>
<dbReference type="AlphaFoldDB" id="A0A8J2XNX1"/>
<sequence length="143" mass="16298">MKHFNFALILLISCLSWFPAAQAEVHNASPYQIHFSAFQSTFLTADVAKAYRLERSKYMGVVNVSVLDTRTGNLPTAVTITGEAKNLLGHNVPLEFTEVKEGKAVYYLDQIKYSNEETFRFQLQITTPEGTYPVEFMKKFYVN</sequence>
<dbReference type="Proteomes" id="UP000619743">
    <property type="component" value="Unassembled WGS sequence"/>
</dbReference>
<reference evidence="4" key="1">
    <citation type="journal article" date="2019" name="Int. J. Syst. Evol. Microbiol.">
        <title>The Global Catalogue of Microorganisms (GCM) 10K type strain sequencing project: providing services to taxonomists for standard genome sequencing and annotation.</title>
        <authorList>
            <consortium name="The Broad Institute Genomics Platform"/>
            <consortium name="The Broad Institute Genome Sequencing Center for Infectious Disease"/>
            <person name="Wu L."/>
            <person name="Ma J."/>
        </authorList>
    </citation>
    <scope>NUCLEOTIDE SEQUENCE [LARGE SCALE GENOMIC DNA]</scope>
    <source>
        <strain evidence="4">CGMCC 1.10130</strain>
    </source>
</reference>
<dbReference type="InterPro" id="IPR025218">
    <property type="entry name" value="DUF4426"/>
</dbReference>
<dbReference type="OrthoDB" id="8563353at2"/>
<dbReference type="Pfam" id="PF14467">
    <property type="entry name" value="DUF4426"/>
    <property type="match status" value="1"/>
</dbReference>
<evidence type="ECO:0000256" key="1">
    <source>
        <dbReference type="SAM" id="SignalP"/>
    </source>
</evidence>
<dbReference type="EMBL" id="BMDX01000004">
    <property type="protein sequence ID" value="GGA72123.1"/>
    <property type="molecule type" value="Genomic_DNA"/>
</dbReference>
<keyword evidence="1" id="KW-0732">Signal</keyword>
<protein>
    <recommendedName>
        <fullName evidence="2">DUF4426 domain-containing protein</fullName>
    </recommendedName>
</protein>
<organism evidence="3 4">
    <name type="scientific">Neiella marina</name>
    <dbReference type="NCBI Taxonomy" id="508461"/>
    <lineage>
        <taxon>Bacteria</taxon>
        <taxon>Pseudomonadati</taxon>
        <taxon>Pseudomonadota</taxon>
        <taxon>Gammaproteobacteria</taxon>
        <taxon>Alteromonadales</taxon>
        <taxon>Echinimonadaceae</taxon>
        <taxon>Neiella</taxon>
    </lineage>
</organism>
<evidence type="ECO:0000313" key="4">
    <source>
        <dbReference type="Proteomes" id="UP000619743"/>
    </source>
</evidence>
<evidence type="ECO:0000313" key="3">
    <source>
        <dbReference type="EMBL" id="GGA72123.1"/>
    </source>
</evidence>
<dbReference type="RefSeq" id="WP_087505067.1">
    <property type="nucleotide sequence ID" value="NZ_BMDX01000004.1"/>
</dbReference>
<feature type="signal peptide" evidence="1">
    <location>
        <begin position="1"/>
        <end position="23"/>
    </location>
</feature>
<dbReference type="Gene3D" id="2.60.40.3340">
    <property type="entry name" value="Domain of unknown function DUF4426"/>
    <property type="match status" value="1"/>
</dbReference>
<evidence type="ECO:0000259" key="2">
    <source>
        <dbReference type="Pfam" id="PF14467"/>
    </source>
</evidence>
<keyword evidence="4" id="KW-1185">Reference proteome</keyword>
<comment type="caution">
    <text evidence="3">The sequence shown here is derived from an EMBL/GenBank/DDBJ whole genome shotgun (WGS) entry which is preliminary data.</text>
</comment>
<gene>
    <name evidence="3" type="ORF">GCM10011369_12350</name>
</gene>
<accession>A0A8J2XNX1</accession>
<feature type="chain" id="PRO_5035228859" description="DUF4426 domain-containing protein" evidence="1">
    <location>
        <begin position="24"/>
        <end position="143"/>
    </location>
</feature>